<dbReference type="InterPro" id="IPR011604">
    <property type="entry name" value="PDDEXK-like_dom_sf"/>
</dbReference>
<dbReference type="PANTHER" id="PTHR46609:SF8">
    <property type="entry name" value="YQAJ VIRAL RECOMBINASE DOMAIN-CONTAINING PROTEIN"/>
    <property type="match status" value="1"/>
</dbReference>
<keyword evidence="2" id="KW-0540">Nuclease</keyword>
<name>A0A1D2MF23_ORCCI</name>
<comment type="caution">
    <text evidence="2">The sequence shown here is derived from an EMBL/GenBank/DDBJ whole genome shotgun (WGS) entry which is preliminary data.</text>
</comment>
<dbReference type="GO" id="GO:0006281">
    <property type="term" value="P:DNA repair"/>
    <property type="evidence" value="ECO:0007669"/>
    <property type="project" value="UniProtKB-ARBA"/>
</dbReference>
<dbReference type="SUPFAM" id="SSF52980">
    <property type="entry name" value="Restriction endonuclease-like"/>
    <property type="match status" value="1"/>
</dbReference>
<gene>
    <name evidence="2" type="ORF">Ocin01_15193</name>
</gene>
<dbReference type="Proteomes" id="UP000094527">
    <property type="component" value="Unassembled WGS sequence"/>
</dbReference>
<evidence type="ECO:0000313" key="2">
    <source>
        <dbReference type="EMBL" id="ODM91484.1"/>
    </source>
</evidence>
<feature type="domain" description="YqaJ viral recombinase" evidence="1">
    <location>
        <begin position="1"/>
        <end position="93"/>
    </location>
</feature>
<organism evidence="2 3">
    <name type="scientific">Orchesella cincta</name>
    <name type="common">Springtail</name>
    <name type="synonym">Podura cincta</name>
    <dbReference type="NCBI Taxonomy" id="48709"/>
    <lineage>
        <taxon>Eukaryota</taxon>
        <taxon>Metazoa</taxon>
        <taxon>Ecdysozoa</taxon>
        <taxon>Arthropoda</taxon>
        <taxon>Hexapoda</taxon>
        <taxon>Collembola</taxon>
        <taxon>Entomobryomorpha</taxon>
        <taxon>Entomobryoidea</taxon>
        <taxon>Orchesellidae</taxon>
        <taxon>Orchesellinae</taxon>
        <taxon>Orchesella</taxon>
    </lineage>
</organism>
<dbReference type="AlphaFoldDB" id="A0A1D2MF23"/>
<dbReference type="OMA" id="AKRIYSM"/>
<keyword evidence="2" id="KW-0378">Hydrolase</keyword>
<sequence>MTASNAKRIYSMQDSTDNYAILRQLLAQSEFSTPATLYGHAHETDAIAEYENLTGNKVRRCGLVVSLEDGRLAVSPDGTVGDEGLIEVKCPLTLKDKKIWIGL</sequence>
<dbReference type="PANTHER" id="PTHR46609">
    <property type="entry name" value="EXONUCLEASE, PHAGE-TYPE/RECB, C-TERMINAL DOMAIN-CONTAINING PROTEIN"/>
    <property type="match status" value="1"/>
</dbReference>
<dbReference type="Gene3D" id="3.90.320.10">
    <property type="match status" value="1"/>
</dbReference>
<dbReference type="OrthoDB" id="421276at2759"/>
<dbReference type="InterPro" id="IPR051703">
    <property type="entry name" value="NF-kappa-B_Signaling_Reg"/>
</dbReference>
<proteinExistence type="predicted"/>
<evidence type="ECO:0000259" key="1">
    <source>
        <dbReference type="Pfam" id="PF09588"/>
    </source>
</evidence>
<evidence type="ECO:0000313" key="3">
    <source>
        <dbReference type="Proteomes" id="UP000094527"/>
    </source>
</evidence>
<dbReference type="CDD" id="cd22343">
    <property type="entry name" value="PDDEXK_lambda_exonuclease-like"/>
    <property type="match status" value="1"/>
</dbReference>
<reference evidence="2 3" key="1">
    <citation type="journal article" date="2016" name="Genome Biol. Evol.">
        <title>Gene Family Evolution Reflects Adaptation to Soil Environmental Stressors in the Genome of the Collembolan Orchesella cincta.</title>
        <authorList>
            <person name="Faddeeva-Vakhrusheva A."/>
            <person name="Derks M.F."/>
            <person name="Anvar S.Y."/>
            <person name="Agamennone V."/>
            <person name="Suring W."/>
            <person name="Smit S."/>
            <person name="van Straalen N.M."/>
            <person name="Roelofs D."/>
        </authorList>
    </citation>
    <scope>NUCLEOTIDE SEQUENCE [LARGE SCALE GENOMIC DNA]</scope>
    <source>
        <tissue evidence="2">Mixed pool</tissue>
    </source>
</reference>
<accession>A0A1D2MF23</accession>
<keyword evidence="3" id="KW-1185">Reference proteome</keyword>
<protein>
    <submittedName>
        <fullName evidence="2">Exonuclease</fullName>
    </submittedName>
</protein>
<dbReference type="EMBL" id="LJIJ01001532">
    <property type="protein sequence ID" value="ODM91484.1"/>
    <property type="molecule type" value="Genomic_DNA"/>
</dbReference>
<dbReference type="GO" id="GO:0004527">
    <property type="term" value="F:exonuclease activity"/>
    <property type="evidence" value="ECO:0007669"/>
    <property type="project" value="UniProtKB-KW"/>
</dbReference>
<keyword evidence="2" id="KW-0269">Exonuclease</keyword>
<dbReference type="InterPro" id="IPR019080">
    <property type="entry name" value="YqaJ_viral_recombinase"/>
</dbReference>
<dbReference type="InterPro" id="IPR011335">
    <property type="entry name" value="Restrct_endonuc-II-like"/>
</dbReference>
<dbReference type="Pfam" id="PF09588">
    <property type="entry name" value="YqaJ"/>
    <property type="match status" value="1"/>
</dbReference>